<keyword evidence="1 4" id="KW-0436">Ligase</keyword>
<protein>
    <submittedName>
        <fullName evidence="4">4-coumarate--CoA ligase</fullName>
    </submittedName>
</protein>
<dbReference type="PANTHER" id="PTHR43352:SF1">
    <property type="entry name" value="ANTHRANILATE--COA LIGASE"/>
    <property type="match status" value="1"/>
</dbReference>
<comment type="caution">
    <text evidence="4">The sequence shown here is derived from an EMBL/GenBank/DDBJ whole genome shotgun (WGS) entry which is preliminary data.</text>
</comment>
<dbReference type="Pfam" id="PF13193">
    <property type="entry name" value="AMP-binding_C"/>
    <property type="match status" value="1"/>
</dbReference>
<dbReference type="GO" id="GO:0016878">
    <property type="term" value="F:acid-thiol ligase activity"/>
    <property type="evidence" value="ECO:0007669"/>
    <property type="project" value="TreeGrafter"/>
</dbReference>
<name>A0A928HIR4_9BACT</name>
<feature type="domain" description="AMP-dependent synthetase/ligase" evidence="2">
    <location>
        <begin position="100"/>
        <end position="244"/>
    </location>
</feature>
<proteinExistence type="predicted"/>
<dbReference type="SUPFAM" id="SSF56801">
    <property type="entry name" value="Acetyl-CoA synthetase-like"/>
    <property type="match status" value="1"/>
</dbReference>
<gene>
    <name evidence="4" type="ORF">E7027_04120</name>
</gene>
<dbReference type="Pfam" id="PF00501">
    <property type="entry name" value="AMP-binding"/>
    <property type="match status" value="1"/>
</dbReference>
<evidence type="ECO:0000259" key="3">
    <source>
        <dbReference type="Pfam" id="PF13193"/>
    </source>
</evidence>
<dbReference type="EMBL" id="SUVG01000004">
    <property type="protein sequence ID" value="MBE6421300.1"/>
    <property type="molecule type" value="Genomic_DNA"/>
</dbReference>
<dbReference type="InterPro" id="IPR045851">
    <property type="entry name" value="AMP-bd_C_sf"/>
</dbReference>
<organism evidence="4 5">
    <name type="scientific">Candidatus Avelusimicrobium gallicola</name>
    <dbReference type="NCBI Taxonomy" id="2562704"/>
    <lineage>
        <taxon>Bacteria</taxon>
        <taxon>Pseudomonadati</taxon>
        <taxon>Elusimicrobiota</taxon>
        <taxon>Elusimicrobia</taxon>
        <taxon>Elusimicrobiales</taxon>
        <taxon>Elusimicrobiaceae</taxon>
        <taxon>Candidatus Avelusimicrobium</taxon>
    </lineage>
</organism>
<evidence type="ECO:0000313" key="4">
    <source>
        <dbReference type="EMBL" id="MBE6421300.1"/>
    </source>
</evidence>
<feature type="domain" description="AMP-binding enzyme C-terminal" evidence="3">
    <location>
        <begin position="314"/>
        <end position="388"/>
    </location>
</feature>
<reference evidence="4" key="1">
    <citation type="submission" date="2019-04" db="EMBL/GenBank/DDBJ databases">
        <title>Evolution of Biomass-Degrading Anaerobic Consortia Revealed by Metagenomics.</title>
        <authorList>
            <person name="Peng X."/>
        </authorList>
    </citation>
    <scope>NUCLEOTIDE SEQUENCE</scope>
    <source>
        <strain evidence="4">SIG66</strain>
    </source>
</reference>
<dbReference type="InterPro" id="IPR000873">
    <property type="entry name" value="AMP-dep_synth/lig_dom"/>
</dbReference>
<dbReference type="GO" id="GO:0044550">
    <property type="term" value="P:secondary metabolite biosynthetic process"/>
    <property type="evidence" value="ECO:0007669"/>
    <property type="project" value="TreeGrafter"/>
</dbReference>
<evidence type="ECO:0000256" key="1">
    <source>
        <dbReference type="ARBA" id="ARBA00022598"/>
    </source>
</evidence>
<dbReference type="Gene3D" id="3.30.300.30">
    <property type="match status" value="1"/>
</dbReference>
<sequence>MTLPEPNFYWRLCPMLNRSDIERIILDFFRTETARTQADALAVFETQSAEDFFAQVSPAVAQTVFEKTAIFFGYSPRPFSSLDLMTDYAYASFLKNQQIVFLTSGSTGTPKQCPHSADMIAEEAYGVATEFEGVKRIISLVPSNHLYGFSFTVALPHALKVPVISRPALPTQPWNTLLQEGDLVVGFPLFWKYFLKCKHTFPPGVSVLTSTAPCKDEVIEGLYSAGAKKLTEIYGASEMGAMARRNHARTPFELFPFWEISLLEDQPQIKRKSQEKWSLLPDQVEIVSERTFFPVKRTDACVQVAGINVYPKHTEEVLREHPAVKDCRVRLMRPDEGERLKAFIVLNEGFTQETLRDIRAFLSQKLTVHEVPRAFSFGEQLPVSALGKDADW</sequence>
<evidence type="ECO:0000259" key="2">
    <source>
        <dbReference type="Pfam" id="PF00501"/>
    </source>
</evidence>
<dbReference type="InterPro" id="IPR025110">
    <property type="entry name" value="AMP-bd_C"/>
</dbReference>
<accession>A0A928HIR4</accession>
<dbReference type="InterPro" id="IPR042099">
    <property type="entry name" value="ANL_N_sf"/>
</dbReference>
<dbReference type="PANTHER" id="PTHR43352">
    <property type="entry name" value="ACETYL-COA SYNTHETASE"/>
    <property type="match status" value="1"/>
</dbReference>
<dbReference type="AlphaFoldDB" id="A0A928HIR4"/>
<dbReference type="Gene3D" id="3.40.50.12780">
    <property type="entry name" value="N-terminal domain of ligase-like"/>
    <property type="match status" value="1"/>
</dbReference>
<evidence type="ECO:0000313" key="5">
    <source>
        <dbReference type="Proteomes" id="UP000725649"/>
    </source>
</evidence>
<dbReference type="Proteomes" id="UP000725649">
    <property type="component" value="Unassembled WGS sequence"/>
</dbReference>